<gene>
    <name evidence="3" type="ORF">DRJ26_01870</name>
</gene>
<accession>A0A497F526</accession>
<dbReference type="PANTHER" id="PTHR21015:SF22">
    <property type="entry name" value="GLYCOSYLTRANSFERASE"/>
    <property type="match status" value="1"/>
</dbReference>
<sequence>METVKVYIAPCGLGLGHANRSLRIARKIVKLASELNVKPLILFSTYGQAVSLISRANFPVCRVPPINYFQKADGTFDFKQTMSRGARHLKTFWEQVALELKFISRFNPDIVISDSRLSTIVASKILGKPSLLVTNQIALIIPRTRPMTPSIKLIKTISERLISQVLAYMWRFSNRILIPDLVKSCAICRRHVESIEFIEDKIEFIGPIIDVRPEELPGKLELRRQLKLEEDAYVVFASISGVGFEKQFLAKILVDAFRILCERGYQVVLTLSNPKGVPVVYDDGRFRVLNWVENCYMYLKACDVNINHAGHTSILEAICYGVPMLLIPAKGHTERISNAMISQALGVARVLMYDELTVDSVLSSINYLLTCGKVKRNVKVLQELALKMDGARRAAELAFNLAWGK</sequence>
<dbReference type="SUPFAM" id="SSF53756">
    <property type="entry name" value="UDP-Glycosyltransferase/glycogen phosphorylase"/>
    <property type="match status" value="1"/>
</dbReference>
<dbReference type="InterPro" id="IPR007235">
    <property type="entry name" value="Glyco_trans_28_C"/>
</dbReference>
<dbReference type="GO" id="GO:0016758">
    <property type="term" value="F:hexosyltransferase activity"/>
    <property type="evidence" value="ECO:0007669"/>
    <property type="project" value="InterPro"/>
</dbReference>
<reference evidence="3 4" key="1">
    <citation type="submission" date="2018-06" db="EMBL/GenBank/DDBJ databases">
        <title>Extensive metabolic versatility and redundancy in microbially diverse, dynamic hydrothermal sediments.</title>
        <authorList>
            <person name="Dombrowski N."/>
            <person name="Teske A."/>
            <person name="Baker B.J."/>
        </authorList>
    </citation>
    <scope>NUCLEOTIDE SEQUENCE [LARGE SCALE GENOMIC DNA]</scope>
    <source>
        <strain evidence="3">B20_G2</strain>
    </source>
</reference>
<organism evidence="3 4">
    <name type="scientific">Thermoproteota archaeon</name>
    <dbReference type="NCBI Taxonomy" id="2056631"/>
    <lineage>
        <taxon>Archaea</taxon>
        <taxon>Thermoproteota</taxon>
    </lineage>
</organism>
<dbReference type="AlphaFoldDB" id="A0A497F526"/>
<name>A0A497F526_9CREN</name>
<dbReference type="EMBL" id="QMRA01000024">
    <property type="protein sequence ID" value="RLE54477.1"/>
    <property type="molecule type" value="Genomic_DNA"/>
</dbReference>
<evidence type="ECO:0000256" key="1">
    <source>
        <dbReference type="ARBA" id="ARBA00006962"/>
    </source>
</evidence>
<dbReference type="Pfam" id="PF04101">
    <property type="entry name" value="Glyco_tran_28_C"/>
    <property type="match status" value="1"/>
</dbReference>
<proteinExistence type="inferred from homology"/>
<dbReference type="PANTHER" id="PTHR21015">
    <property type="entry name" value="UDP-N-ACETYLGLUCOSAMINE--N-ACETYLMURAMYL-(PENTAPEPTIDE) PYROPHOSPHORYL-UNDECAPRENOL N-ACETYLGLUCOSAMINE TRANSFERASE 1"/>
    <property type="match status" value="1"/>
</dbReference>
<protein>
    <recommendedName>
        <fullName evidence="2">Glycosyl transferase family 28 C-terminal domain-containing protein</fullName>
    </recommendedName>
</protein>
<dbReference type="Proteomes" id="UP000269499">
    <property type="component" value="Unassembled WGS sequence"/>
</dbReference>
<evidence type="ECO:0000259" key="2">
    <source>
        <dbReference type="Pfam" id="PF04101"/>
    </source>
</evidence>
<dbReference type="Gene3D" id="3.40.50.2000">
    <property type="entry name" value="Glycogen Phosphorylase B"/>
    <property type="match status" value="2"/>
</dbReference>
<evidence type="ECO:0000313" key="4">
    <source>
        <dbReference type="Proteomes" id="UP000269499"/>
    </source>
</evidence>
<feature type="domain" description="Glycosyl transferase family 28 C-terminal" evidence="2">
    <location>
        <begin position="281"/>
        <end position="369"/>
    </location>
</feature>
<evidence type="ECO:0000313" key="3">
    <source>
        <dbReference type="EMBL" id="RLE54477.1"/>
    </source>
</evidence>
<comment type="similarity">
    <text evidence="1">Belongs to the glycosyltransferase 28 family.</text>
</comment>
<comment type="caution">
    <text evidence="3">The sequence shown here is derived from an EMBL/GenBank/DDBJ whole genome shotgun (WGS) entry which is preliminary data.</text>
</comment>